<reference evidence="1" key="1">
    <citation type="submission" date="2018-05" db="EMBL/GenBank/DDBJ databases">
        <authorList>
            <person name="Lanie J.A."/>
            <person name="Ng W.-L."/>
            <person name="Kazmierczak K.M."/>
            <person name="Andrzejewski T.M."/>
            <person name="Davidsen T.M."/>
            <person name="Wayne K.J."/>
            <person name="Tettelin H."/>
            <person name="Glass J.I."/>
            <person name="Rusch D."/>
            <person name="Podicherti R."/>
            <person name="Tsui H.-C.T."/>
            <person name="Winkler M.E."/>
        </authorList>
    </citation>
    <scope>NUCLEOTIDE SEQUENCE</scope>
</reference>
<name>A0A382EGX9_9ZZZZ</name>
<dbReference type="AlphaFoldDB" id="A0A382EGX9"/>
<dbReference type="EMBL" id="UINC01044117">
    <property type="protein sequence ID" value="SVB49127.1"/>
    <property type="molecule type" value="Genomic_DNA"/>
</dbReference>
<proteinExistence type="predicted"/>
<protein>
    <submittedName>
        <fullName evidence="1">Uncharacterized protein</fullName>
    </submittedName>
</protein>
<sequence>MKKITLDCFTSNAGIYNLFPISPAKKYIPEWFKDISPTLKKTNEFGIEHDVATLKRCDGLTKLYNNGWILPLWCDIIIETNADGEFRYINAHDGVDVLDNFGGSTIESHFGEQMGNMFSDYVHIKLLVPWFLREKTGVNFHYSGNTWGIKQHWDNLIIMPGILNFKDQHNAHINMFLKKNKKITLEHDTPLIHCVPLATVKLEIKNYLATDKEYKHLKQSGYGFSFTGAYKKRLKLKK</sequence>
<evidence type="ECO:0000313" key="1">
    <source>
        <dbReference type="EMBL" id="SVB49127.1"/>
    </source>
</evidence>
<organism evidence="1">
    <name type="scientific">marine metagenome</name>
    <dbReference type="NCBI Taxonomy" id="408172"/>
    <lineage>
        <taxon>unclassified sequences</taxon>
        <taxon>metagenomes</taxon>
        <taxon>ecological metagenomes</taxon>
    </lineage>
</organism>
<gene>
    <name evidence="1" type="ORF">METZ01_LOCUS201981</name>
</gene>
<accession>A0A382EGX9</accession>